<proteinExistence type="predicted"/>
<feature type="compositionally biased region" description="Polar residues" evidence="2">
    <location>
        <begin position="221"/>
        <end position="256"/>
    </location>
</feature>
<evidence type="ECO:0000259" key="4">
    <source>
        <dbReference type="Pfam" id="PF10490"/>
    </source>
</evidence>
<feature type="compositionally biased region" description="Basic and acidic residues" evidence="2">
    <location>
        <begin position="204"/>
        <end position="220"/>
    </location>
</feature>
<dbReference type="GO" id="GO:0070840">
    <property type="term" value="F:dynein complex binding"/>
    <property type="evidence" value="ECO:0007669"/>
    <property type="project" value="TreeGrafter"/>
</dbReference>
<feature type="domain" description="Centromere protein Cenp-F N-terminal" evidence="3">
    <location>
        <begin position="1"/>
        <end position="298"/>
    </location>
</feature>
<dbReference type="GO" id="GO:0000278">
    <property type="term" value="P:mitotic cell cycle"/>
    <property type="evidence" value="ECO:0007669"/>
    <property type="project" value="TreeGrafter"/>
</dbReference>
<dbReference type="GO" id="GO:0000775">
    <property type="term" value="C:chromosome, centromeric region"/>
    <property type="evidence" value="ECO:0007669"/>
    <property type="project" value="InterPro"/>
</dbReference>
<evidence type="ECO:0000256" key="1">
    <source>
        <dbReference type="SAM" id="Coils"/>
    </source>
</evidence>
<feature type="region of interest" description="Disordered" evidence="2">
    <location>
        <begin position="1690"/>
        <end position="1714"/>
    </location>
</feature>
<dbReference type="GO" id="GO:0051310">
    <property type="term" value="P:metaphase chromosome alignment"/>
    <property type="evidence" value="ECO:0007669"/>
    <property type="project" value="TreeGrafter"/>
</dbReference>
<organism evidence="5 6">
    <name type="scientific">Pleurodeles waltl</name>
    <name type="common">Iberian ribbed newt</name>
    <dbReference type="NCBI Taxonomy" id="8319"/>
    <lineage>
        <taxon>Eukaryota</taxon>
        <taxon>Metazoa</taxon>
        <taxon>Chordata</taxon>
        <taxon>Craniata</taxon>
        <taxon>Vertebrata</taxon>
        <taxon>Euteleostomi</taxon>
        <taxon>Amphibia</taxon>
        <taxon>Batrachia</taxon>
        <taxon>Caudata</taxon>
        <taxon>Salamandroidea</taxon>
        <taxon>Salamandridae</taxon>
        <taxon>Pleurodelinae</taxon>
        <taxon>Pleurodeles</taxon>
    </lineage>
</organism>
<evidence type="ECO:0000256" key="2">
    <source>
        <dbReference type="SAM" id="MobiDB-lite"/>
    </source>
</evidence>
<keyword evidence="1" id="KW-0175">Coiled coil</keyword>
<feature type="coiled-coil region" evidence="1">
    <location>
        <begin position="955"/>
        <end position="982"/>
    </location>
</feature>
<dbReference type="PANTHER" id="PTHR18874">
    <property type="entry name" value="CMF/LEK/CENP CELL DIVISION-RELATED"/>
    <property type="match status" value="1"/>
</dbReference>
<keyword evidence="6" id="KW-1185">Reference proteome</keyword>
<feature type="region of interest" description="Disordered" evidence="2">
    <location>
        <begin position="1852"/>
        <end position="1903"/>
    </location>
</feature>
<gene>
    <name evidence="5" type="ORF">NDU88_005926</name>
</gene>
<feature type="coiled-coil region" evidence="1">
    <location>
        <begin position="326"/>
        <end position="473"/>
    </location>
</feature>
<name>A0AAV7N0S7_PLEWA</name>
<feature type="region of interest" description="Disordered" evidence="2">
    <location>
        <begin position="1626"/>
        <end position="1651"/>
    </location>
</feature>
<evidence type="ECO:0008006" key="7">
    <source>
        <dbReference type="Google" id="ProtNLM"/>
    </source>
</evidence>
<evidence type="ECO:0000259" key="3">
    <source>
        <dbReference type="Pfam" id="PF10481"/>
    </source>
</evidence>
<feature type="region of interest" description="Disordered" evidence="2">
    <location>
        <begin position="171"/>
        <end position="264"/>
    </location>
</feature>
<sequence length="2170" mass="243094">MSWTAEEWKVGLPSRALQKISEQERQFEKLSKEKQQKQLQMEALEMALHKQKQKYEEGRAELAAVTQEKQNLAEVCTGSERARQRLTQELQVKDAQVCSLQGLLSASKKEISSLEQELKRCLAELEKLQASGNPVESQIFLTPPWSCTGSPLPAGEDINVTSPYQIRNIINTTEQSTGVTRSPSPPCMRRQLQMSRSNSPLDAPQRRESPVFPWQEERSPVQRSTTPHRGVPTSQISWGQNPPSPTSVNQLAPQNGGSSGARVPEKCQEVNGKEPLVRENEELRCIVSQLKSQLQTRHSEDQVLVRQCQDLQRQLEGTRSDLAVQVQKAAKLQEELQRQAVQQEQNQTQRITLEQKLKNLSEELKCQRQNAEAAKHNLEQRLKQKEKEYQQDVSTHQQQCLALEQHHLQECTRLRQELQQAKNNGQELQALADKLKAQHLSGEKELEKLREAVRRAERETQICQSKVEQLQADIETSKGQELVPSKPGISSEIWSSVEDDTRRVVGKRSHGSVGQATACQILNTEKRRQEGSKETASILGKTSCLRQVNTIQNETGRLPEVTGEVYNNTSEKSGPTVVLEPKKTSLHGFHRDCDVSQPALPTLKKQCLSVDLEEMKALNTETVALACEQGDTSCQSNRRASAGALLSSEEKGQCLPTDNERFGGFQAEDQALKTELLELKLKLDEKSEESELRQKALFEARLKLKQSDKKYTVETGRLKKQVMELKEKLSSLEGDLASERCRSTEHQQASQTLADECRRLSAAMQARESDIQKKEVVMNPLQSDLKDRDNVQLEAMEGEEPEVRNHIKCREDPKEVHGLEGKATKDEEKCGGDLLISNNTLMTQKDNDMQVLNEKIRTLEEQLKAAQDYNKFYQDAEKRSQEEQTLSKHQRDTELEGMEQKVKDLKLQCETLSGEKLEAEMRASEMQDKFNHLQATINMQTQQLTVAFETQTQNIGDLLQSLEEKEAQIVNLKQTVEQYSQCMAHLHAENVTLLAAKPQLSPVKDKSSISEGSSDATGLENAFIHLKLGHLEKGSPLVIEDSSARKDTANISQEIKLSSSLHPNVFEGHLETRAWDKGEFTCHSQGGSETAHLVELPSCTQSMDLLIDPQIHLTYLEGGKSHQLEKQTEVGILKGDQSTNYPSEMSLLDKDVCLSPSPADNLANSHVDDTSGRMQLITKIPPVFTTVATDQGNTGPSHETGTEPLKLENLHNGCMLLAQESGMLEQKLLNPELSSGAQEAYECSANLWPDTGRRLPQKELGNTDGPMSDLEKSQKNCLPLTVKAAVPPEAQGKGHWWVLQEQFNYLQRVVAEAQHAEFMGAPALPYAHLQHQVDVISRMVSDLLDEKTVQQERLNACDCGGSDDQSASKNIPWLGNKSLTDPLEGGDCGITSTEVLKGDTKILPTETKLWVIDGGVATSERHKLMSRPLWRQGKLCERRDCGTTHLDVHELDSKVLVEKAWLWEIGDIERTSQEGPELSCRPLTEISETLSSGGSELQSRWKLNNGEIPFTQRQISHVTQLIGETPHTQRKEPEGMQGEEEITHIQRQEPEGTHVNEESLHTKGLSPQEMQCNGEAMHNQRKGQGRKSGALDTMHRQSLMQEVTQTPEPAHTQKLEPGRTLEYLGTTHLLGHGPDGKSTKPQKQEPGGIQTASATVQECQESYGIYSEKRERQLGEDGFETQVQKRLQERGKTLETQVHEASQKKQRESKPLVKDALSEKEKLLETMFPERNKPSKPPLEERLSELKRPLEPEVEEEQPERERKSAHQIGDSGAEREKLLETHMESPNNYQVQEGKLEMERPLETQVHGSLTEMDIPSEPQELEDTPETETSFKPQAQERLLETWAKGTLPETVKSSDSHIKGTVPENWNPSETCALQGLTQVRDKQSETKAIGRQSDGMEHSKEELQRMIEAGGQAGQIKQNALCVVESRTVSLQSSPVKESLQSHRELDKGMQTEIVGEPRLKQWLCKEGVTVHPSTPGDLTENHITQDSETPGVLLAGAELQWHRSVSLGSEDQSQQRYAELVQSYQALEETNGTLSKALIALQNELVELRGAERPELCHSETQTELLETTVNMEGQETLAWTWRENPADLVQRLQRQREKMSMAHDDTEYEPYGLPEVVMKGFADIPTGPACPYVLRRGLLGSAIAAIPKRSPEAGPPASSEGSSV</sequence>
<feature type="compositionally biased region" description="Polar residues" evidence="2">
    <location>
        <begin position="171"/>
        <end position="182"/>
    </location>
</feature>
<dbReference type="Proteomes" id="UP001066276">
    <property type="component" value="Chromosome 9"/>
</dbReference>
<dbReference type="PANTHER" id="PTHR18874:SF10">
    <property type="entry name" value="CENTROMERE PROTEIN F"/>
    <property type="match status" value="1"/>
</dbReference>
<dbReference type="GO" id="GO:0005634">
    <property type="term" value="C:nucleus"/>
    <property type="evidence" value="ECO:0007669"/>
    <property type="project" value="TreeGrafter"/>
</dbReference>
<feature type="coiled-coil region" evidence="1">
    <location>
        <begin position="2015"/>
        <end position="2049"/>
    </location>
</feature>
<dbReference type="Pfam" id="PF10490">
    <property type="entry name" value="CENP-F_C_Rb_bdg"/>
    <property type="match status" value="1"/>
</dbReference>
<feature type="coiled-coil region" evidence="1">
    <location>
        <begin position="104"/>
        <end position="131"/>
    </location>
</feature>
<dbReference type="Pfam" id="PF10481">
    <property type="entry name" value="CENP-F_N"/>
    <property type="match status" value="1"/>
</dbReference>
<feature type="region of interest" description="Disordered" evidence="2">
    <location>
        <begin position="1726"/>
        <end position="1778"/>
    </location>
</feature>
<feature type="compositionally biased region" description="Basic and acidic residues" evidence="2">
    <location>
        <begin position="1726"/>
        <end position="1751"/>
    </location>
</feature>
<evidence type="ECO:0000313" key="6">
    <source>
        <dbReference type="Proteomes" id="UP001066276"/>
    </source>
</evidence>
<feature type="coiled-coil region" evidence="1">
    <location>
        <begin position="20"/>
        <end position="75"/>
    </location>
</feature>
<dbReference type="GO" id="GO:0008017">
    <property type="term" value="F:microtubule binding"/>
    <property type="evidence" value="ECO:0007669"/>
    <property type="project" value="InterPro"/>
</dbReference>
<dbReference type="GO" id="GO:0000922">
    <property type="term" value="C:spindle pole"/>
    <property type="evidence" value="ECO:0007669"/>
    <property type="project" value="TreeGrafter"/>
</dbReference>
<feature type="coiled-coil region" evidence="1">
    <location>
        <begin position="715"/>
        <end position="742"/>
    </location>
</feature>
<dbReference type="EMBL" id="JANPWB010000013">
    <property type="protein sequence ID" value="KAJ1108550.1"/>
    <property type="molecule type" value="Genomic_DNA"/>
</dbReference>
<evidence type="ECO:0000313" key="5">
    <source>
        <dbReference type="EMBL" id="KAJ1108550.1"/>
    </source>
</evidence>
<feature type="domain" description="Kinetochore protein Cenp-F/LEK1 Rb protein-binding" evidence="4">
    <location>
        <begin position="2108"/>
        <end position="2142"/>
    </location>
</feature>
<dbReference type="InterPro" id="IPR043513">
    <property type="entry name" value="Cenp-F"/>
</dbReference>
<feature type="region of interest" description="Disordered" evidence="2">
    <location>
        <begin position="876"/>
        <end position="896"/>
    </location>
</feature>
<feature type="region of interest" description="Disordered" evidence="2">
    <location>
        <begin position="1806"/>
        <end position="1833"/>
    </location>
</feature>
<dbReference type="GO" id="GO:0010389">
    <property type="term" value="P:regulation of G2/M transition of mitotic cell cycle"/>
    <property type="evidence" value="ECO:0007669"/>
    <property type="project" value="TreeGrafter"/>
</dbReference>
<comment type="caution">
    <text evidence="5">The sequence shown here is derived from an EMBL/GenBank/DDBJ whole genome shotgun (WGS) entry which is preliminary data.</text>
</comment>
<protein>
    <recommendedName>
        <fullName evidence="7">Centromere protein F</fullName>
    </recommendedName>
</protein>
<accession>A0AAV7N0S7</accession>
<dbReference type="InterPro" id="IPR018302">
    <property type="entry name" value="CenpF/LEK1_Rb-prot-bd"/>
</dbReference>
<reference evidence="5" key="1">
    <citation type="journal article" date="2022" name="bioRxiv">
        <title>Sequencing and chromosome-scale assembly of the giantPleurodeles waltlgenome.</title>
        <authorList>
            <person name="Brown T."/>
            <person name="Elewa A."/>
            <person name="Iarovenko S."/>
            <person name="Subramanian E."/>
            <person name="Araus A.J."/>
            <person name="Petzold A."/>
            <person name="Susuki M."/>
            <person name="Suzuki K.-i.T."/>
            <person name="Hayashi T."/>
            <person name="Toyoda A."/>
            <person name="Oliveira C."/>
            <person name="Osipova E."/>
            <person name="Leigh N.D."/>
            <person name="Simon A."/>
            <person name="Yun M.H."/>
        </authorList>
    </citation>
    <scope>NUCLEOTIDE SEQUENCE</scope>
    <source>
        <strain evidence="5">20211129_DDA</strain>
        <tissue evidence="5">Liver</tissue>
    </source>
</reference>
<feature type="compositionally biased region" description="Polar residues" evidence="2">
    <location>
        <begin position="1867"/>
        <end position="1881"/>
    </location>
</feature>
<dbReference type="InterPro" id="IPR018463">
    <property type="entry name" value="Centromere_CenpF_N"/>
</dbReference>